<sequence>MAPLLDKVECGRTQRGMVRSRLSAVEFPCSPILKQNASSSSSSIVSTTTTMNSRRSSDSFPGVSYDFSCWIDRSIITSAVHGQSFLGSFKTLVGIRRQRCLCGEIKLGLGSENLLGWIAAFGGGIGSMDLVTSCRDKLAYFRIKELKDVLTRLGLAKQGKKQDLVDRILQLLSDEQVPESQDWGKRNSFLKDEVAKIIDDAYRRKILVPGATDLASKSSIVTDFNQVKPKEEIDDYRSEMRVRCPCGNSFSTDSIIQCQDPGCRVWQHISCIIIPEGTLEGPSPELPTRFYCELCRISRADPFWLTVGHPLLPVKLTSSGIIGDGTNTLQNVERIFQLSSADRELFQRADYDLQVWCLLLKDEIPFRMQWPQFAGLQVNGVAVQVVAREGSQLLGINGRDDGPVITTCTKEGINKICLSWRDARVFCFGIRLAKRQSIQQVLSLVPKEADGECFEDALARVCRCIGGGTATENADSDSDLEVVADSVTINLRCPMSGSRMRMAGRFKPCVHMGCFDLETFVELNQHSRKWQCPICLKNYSLENIIIDPYFNRITSLLHDCGDVNEIDVKPDGSWRIKNEEFNDLSKWHLPDGSLCADTCTDVKPDLEKLKEINLEITSEVHRNLKLKRNRQGFWKVSKPDDMRLQTSQNHVLSKLEDHCQIKPMNSSGTCSYRGVEDPSVNQEAGHFASSLNGSHELNSLVFNFDPTYNVDNRVQPAPSNTPDVIVLGDSDEDNHTPVSPETAHDTCLAGGGEIPFPSHLEVSERITVAADLEMNSGFCPGLFDKNTDDFDIPSPTFQLFGSNAEVQIPLVDSHTSLDCALTDDYGLASNGGFGDTSRIQDLSAGHTSIEIHESLVDNPLAFASDDPSLQIFLHTRPAGIPLQDELNDRNEVPNEVASDDWISLTLAVGGDGDKSAPVKRPRSEQQFTAKERMEPLDESASLLLSINYNRVDKVHSKNQRSDNPFSHPQPMWLHAANRTVVRFCVDGSHSEL</sequence>
<feature type="domain" description="PI-PLC Y-box" evidence="15">
    <location>
        <begin position="927"/>
        <end position="983"/>
    </location>
</feature>
<dbReference type="PANTHER" id="PTHR10782">
    <property type="entry name" value="ZINC FINGER MIZ DOMAIN-CONTAINING PROTEIN"/>
    <property type="match status" value="1"/>
</dbReference>
<evidence type="ECO:0000256" key="6">
    <source>
        <dbReference type="ARBA" id="ARBA00022771"/>
    </source>
</evidence>
<evidence type="ECO:0000256" key="13">
    <source>
        <dbReference type="PROSITE-ProRule" id="PRU00452"/>
    </source>
</evidence>
<dbReference type="GO" id="GO:0035556">
    <property type="term" value="P:intracellular signal transduction"/>
    <property type="evidence" value="ECO:0007669"/>
    <property type="project" value="InterPro"/>
</dbReference>
<dbReference type="GO" id="GO:0008270">
    <property type="term" value="F:zinc ion binding"/>
    <property type="evidence" value="ECO:0007669"/>
    <property type="project" value="UniProtKB-KW"/>
</dbReference>
<dbReference type="GO" id="GO:0000785">
    <property type="term" value="C:chromatin"/>
    <property type="evidence" value="ECO:0007669"/>
    <property type="project" value="TreeGrafter"/>
</dbReference>
<evidence type="ECO:0000256" key="7">
    <source>
        <dbReference type="ARBA" id="ARBA00022786"/>
    </source>
</evidence>
<keyword evidence="6 13" id="KW-0863">Zinc-finger</keyword>
<evidence type="ECO:0000256" key="8">
    <source>
        <dbReference type="ARBA" id="ARBA00022833"/>
    </source>
</evidence>
<dbReference type="InterPro" id="IPR031141">
    <property type="entry name" value="SIZ1/2_SP-RING"/>
</dbReference>
<keyword evidence="19" id="KW-1185">Reference proteome</keyword>
<evidence type="ECO:0000256" key="10">
    <source>
        <dbReference type="ARBA" id="ARBA00059134"/>
    </source>
</evidence>
<feature type="domain" description="SAP" evidence="16">
    <location>
        <begin position="138"/>
        <end position="172"/>
    </location>
</feature>
<evidence type="ECO:0000313" key="19">
    <source>
        <dbReference type="Proteomes" id="UP001055439"/>
    </source>
</evidence>
<dbReference type="GO" id="GO:0005634">
    <property type="term" value="C:nucleus"/>
    <property type="evidence" value="ECO:0007669"/>
    <property type="project" value="UniProtKB-SubCell"/>
</dbReference>
<dbReference type="PANTHER" id="PTHR10782:SF102">
    <property type="entry name" value="E3 SUMO-PROTEIN LIGASE SIZ1"/>
    <property type="match status" value="1"/>
</dbReference>
<feature type="domain" description="SP-RING-type" evidence="17">
    <location>
        <begin position="476"/>
        <end position="559"/>
    </location>
</feature>
<feature type="region of interest" description="Disordered" evidence="14">
    <location>
        <begin position="911"/>
        <end position="930"/>
    </location>
</feature>
<name>A0A9E7K997_9LILI</name>
<dbReference type="InterPro" id="IPR003034">
    <property type="entry name" value="SAP_dom"/>
</dbReference>
<dbReference type="SMART" id="SM00513">
    <property type="entry name" value="SAP"/>
    <property type="match status" value="1"/>
</dbReference>
<evidence type="ECO:0000256" key="12">
    <source>
        <dbReference type="ARBA" id="ARBA00083458"/>
    </source>
</evidence>
<comment type="subcellular location">
    <subcellularLocation>
        <location evidence="1">Nucleus</location>
    </subcellularLocation>
</comment>
<evidence type="ECO:0000259" key="16">
    <source>
        <dbReference type="PROSITE" id="PS50800"/>
    </source>
</evidence>
<dbReference type="CDD" id="cd16792">
    <property type="entry name" value="SP-RING_Siz-like"/>
    <property type="match status" value="1"/>
</dbReference>
<evidence type="ECO:0000313" key="18">
    <source>
        <dbReference type="EMBL" id="URE09111.1"/>
    </source>
</evidence>
<dbReference type="FunFam" id="3.30.40.10:FF:000241">
    <property type="entry name" value="E3 SUMO-protein ligase SIZ2"/>
    <property type="match status" value="1"/>
</dbReference>
<dbReference type="EMBL" id="CP097508">
    <property type="protein sequence ID" value="URE09111.1"/>
    <property type="molecule type" value="Genomic_DNA"/>
</dbReference>
<gene>
    <name evidence="18" type="ORF">MUK42_04182</name>
</gene>
<dbReference type="InterPro" id="IPR011011">
    <property type="entry name" value="Znf_FYVE_PHD"/>
</dbReference>
<proteinExistence type="inferred from homology"/>
<keyword evidence="4" id="KW-0808">Transferase</keyword>
<dbReference type="CDD" id="cd15570">
    <property type="entry name" value="PHD_Bye1p_SIZ1_like"/>
    <property type="match status" value="1"/>
</dbReference>
<keyword evidence="18" id="KW-0436">Ligase</keyword>
<reference evidence="18" key="1">
    <citation type="submission" date="2022-05" db="EMBL/GenBank/DDBJ databases">
        <title>The Musa troglodytarum L. genome provides insights into the mechanism of non-climacteric behaviour and enrichment of carotenoids.</title>
        <authorList>
            <person name="Wang J."/>
        </authorList>
    </citation>
    <scope>NUCLEOTIDE SEQUENCE</scope>
    <source>
        <tissue evidence="18">Leaf</tissue>
    </source>
</reference>
<organism evidence="18 19">
    <name type="scientific">Musa troglodytarum</name>
    <name type="common">fe'i banana</name>
    <dbReference type="NCBI Taxonomy" id="320322"/>
    <lineage>
        <taxon>Eukaryota</taxon>
        <taxon>Viridiplantae</taxon>
        <taxon>Streptophyta</taxon>
        <taxon>Embryophyta</taxon>
        <taxon>Tracheophyta</taxon>
        <taxon>Spermatophyta</taxon>
        <taxon>Magnoliopsida</taxon>
        <taxon>Liliopsida</taxon>
        <taxon>Zingiberales</taxon>
        <taxon>Musaceae</taxon>
        <taxon>Musa</taxon>
    </lineage>
</organism>
<dbReference type="PROSITE" id="PS51044">
    <property type="entry name" value="ZF_SP_RING"/>
    <property type="match status" value="1"/>
</dbReference>
<dbReference type="Pfam" id="PF02891">
    <property type="entry name" value="zf-MIZ"/>
    <property type="match status" value="1"/>
</dbReference>
<dbReference type="SMART" id="SM00249">
    <property type="entry name" value="PHD"/>
    <property type="match status" value="1"/>
</dbReference>
<evidence type="ECO:0000256" key="4">
    <source>
        <dbReference type="ARBA" id="ARBA00022679"/>
    </source>
</evidence>
<evidence type="ECO:0000259" key="15">
    <source>
        <dbReference type="PROSITE" id="PS50008"/>
    </source>
</evidence>
<keyword evidence="8" id="KW-0862">Zinc</keyword>
<dbReference type="GO" id="GO:0016925">
    <property type="term" value="P:protein sumoylation"/>
    <property type="evidence" value="ECO:0007669"/>
    <property type="project" value="TreeGrafter"/>
</dbReference>
<dbReference type="GO" id="GO:0004435">
    <property type="term" value="F:phosphatidylinositol-4,5-bisphosphate phospholipase C activity"/>
    <property type="evidence" value="ECO:0007669"/>
    <property type="project" value="InterPro"/>
</dbReference>
<dbReference type="Proteomes" id="UP001055439">
    <property type="component" value="Chromosome 6"/>
</dbReference>
<dbReference type="InterPro" id="IPR036361">
    <property type="entry name" value="SAP_dom_sf"/>
</dbReference>
<keyword evidence="7" id="KW-0833">Ubl conjugation pathway</keyword>
<dbReference type="PROSITE" id="PS50800">
    <property type="entry name" value="SAP"/>
    <property type="match status" value="1"/>
</dbReference>
<evidence type="ECO:0000256" key="14">
    <source>
        <dbReference type="SAM" id="MobiDB-lite"/>
    </source>
</evidence>
<dbReference type="GO" id="GO:0061665">
    <property type="term" value="F:SUMO ligase activity"/>
    <property type="evidence" value="ECO:0007669"/>
    <property type="project" value="TreeGrafter"/>
</dbReference>
<comment type="similarity">
    <text evidence="3">Belongs to the PIAS family.</text>
</comment>
<comment type="function">
    <text evidence="10">Probable SUMO E3 ligase that may regulate Pi starvation responses.</text>
</comment>
<evidence type="ECO:0000256" key="2">
    <source>
        <dbReference type="ARBA" id="ARBA00004718"/>
    </source>
</evidence>
<dbReference type="SUPFAM" id="SSF57903">
    <property type="entry name" value="FYVE/PHD zinc finger"/>
    <property type="match status" value="1"/>
</dbReference>
<dbReference type="AlphaFoldDB" id="A0A9E7K997"/>
<dbReference type="GO" id="GO:0016874">
    <property type="term" value="F:ligase activity"/>
    <property type="evidence" value="ECO:0007669"/>
    <property type="project" value="UniProtKB-KW"/>
</dbReference>
<evidence type="ECO:0000259" key="17">
    <source>
        <dbReference type="PROSITE" id="PS51044"/>
    </source>
</evidence>
<evidence type="ECO:0000256" key="3">
    <source>
        <dbReference type="ARBA" id="ARBA00005383"/>
    </source>
</evidence>
<dbReference type="InterPro" id="IPR001965">
    <property type="entry name" value="Znf_PHD"/>
</dbReference>
<evidence type="ECO:0000256" key="1">
    <source>
        <dbReference type="ARBA" id="ARBA00004123"/>
    </source>
</evidence>
<dbReference type="PROSITE" id="PS01359">
    <property type="entry name" value="ZF_PHD_1"/>
    <property type="match status" value="1"/>
</dbReference>
<dbReference type="OrthoDB" id="28127at2759"/>
<dbReference type="Gene3D" id="1.10.720.30">
    <property type="entry name" value="SAP domain"/>
    <property type="match status" value="1"/>
</dbReference>
<keyword evidence="5" id="KW-0479">Metal-binding</keyword>
<dbReference type="InterPro" id="IPR013083">
    <property type="entry name" value="Znf_RING/FYVE/PHD"/>
</dbReference>
<keyword evidence="9" id="KW-0539">Nucleus</keyword>
<comment type="pathway">
    <text evidence="2">Protein modification; protein sumoylation.</text>
</comment>
<dbReference type="Pfam" id="PF02037">
    <property type="entry name" value="SAP"/>
    <property type="match status" value="1"/>
</dbReference>
<accession>A0A9E7K997</accession>
<dbReference type="Gene3D" id="3.30.40.10">
    <property type="entry name" value="Zinc/RING finger domain, C3HC4 (zinc finger)"/>
    <property type="match status" value="2"/>
</dbReference>
<evidence type="ECO:0000256" key="9">
    <source>
        <dbReference type="ARBA" id="ARBA00023242"/>
    </source>
</evidence>
<dbReference type="InterPro" id="IPR004181">
    <property type="entry name" value="Znf_MIZ"/>
</dbReference>
<dbReference type="PROSITE" id="PS50008">
    <property type="entry name" value="PIPLC_Y_DOMAIN"/>
    <property type="match status" value="1"/>
</dbReference>
<dbReference type="GO" id="GO:0006629">
    <property type="term" value="P:lipid metabolic process"/>
    <property type="evidence" value="ECO:0007669"/>
    <property type="project" value="InterPro"/>
</dbReference>
<protein>
    <recommendedName>
        <fullName evidence="11">E3 SUMO-protein ligase SIZ1</fullName>
    </recommendedName>
    <alternativeName>
        <fullName evidence="12">E3 SUMO-protein transferase SIZ1</fullName>
    </alternativeName>
</protein>
<dbReference type="FunFam" id="1.10.720.30:FF:000014">
    <property type="entry name" value="E3 SUMO-protein ligase SIZ1"/>
    <property type="match status" value="1"/>
</dbReference>
<dbReference type="InterPro" id="IPR019786">
    <property type="entry name" value="Zinc_finger_PHD-type_CS"/>
</dbReference>
<evidence type="ECO:0000256" key="5">
    <source>
        <dbReference type="ARBA" id="ARBA00022723"/>
    </source>
</evidence>
<dbReference type="InterPro" id="IPR001711">
    <property type="entry name" value="PLipase_C_Pinositol-sp_Y"/>
</dbReference>
<dbReference type="SUPFAM" id="SSF68906">
    <property type="entry name" value="SAP domain"/>
    <property type="match status" value="1"/>
</dbReference>
<evidence type="ECO:0000256" key="11">
    <source>
        <dbReference type="ARBA" id="ARBA00068604"/>
    </source>
</evidence>